<dbReference type="InterPro" id="IPR012902">
    <property type="entry name" value="N_methyl_site"/>
</dbReference>
<gene>
    <name evidence="1" type="ORF">A3C82_00685</name>
</gene>
<evidence type="ECO:0008006" key="3">
    <source>
        <dbReference type="Google" id="ProtNLM"/>
    </source>
</evidence>
<dbReference type="Proteomes" id="UP000176901">
    <property type="component" value="Unassembled WGS sequence"/>
</dbReference>
<dbReference type="InterPro" id="IPR045584">
    <property type="entry name" value="Pilin-like"/>
</dbReference>
<dbReference type="STRING" id="1802451.A3C82_00685"/>
<dbReference type="SUPFAM" id="SSF54523">
    <property type="entry name" value="Pili subunits"/>
    <property type="match status" value="1"/>
</dbReference>
<protein>
    <recommendedName>
        <fullName evidence="3">General secretion pathway GspH domain-containing protein</fullName>
    </recommendedName>
</protein>
<comment type="caution">
    <text evidence="1">The sequence shown here is derived from an EMBL/GenBank/DDBJ whole genome shotgun (WGS) entry which is preliminary data.</text>
</comment>
<name>A0A1G2R2F8_9BACT</name>
<proteinExistence type="predicted"/>
<organism evidence="1 2">
    <name type="scientific">Candidatus Wildermuthbacteria bacterium RIFCSPHIGHO2_02_FULL_47_12</name>
    <dbReference type="NCBI Taxonomy" id="1802451"/>
    <lineage>
        <taxon>Bacteria</taxon>
        <taxon>Candidatus Wildermuthiibacteriota</taxon>
    </lineage>
</organism>
<reference evidence="1 2" key="1">
    <citation type="journal article" date="2016" name="Nat. Commun.">
        <title>Thousands of microbial genomes shed light on interconnected biogeochemical processes in an aquifer system.</title>
        <authorList>
            <person name="Anantharaman K."/>
            <person name="Brown C.T."/>
            <person name="Hug L.A."/>
            <person name="Sharon I."/>
            <person name="Castelle C.J."/>
            <person name="Probst A.J."/>
            <person name="Thomas B.C."/>
            <person name="Singh A."/>
            <person name="Wilkins M.J."/>
            <person name="Karaoz U."/>
            <person name="Brodie E.L."/>
            <person name="Williams K.H."/>
            <person name="Hubbard S.S."/>
            <person name="Banfield J.F."/>
        </authorList>
    </citation>
    <scope>NUCLEOTIDE SEQUENCE [LARGE SCALE GENOMIC DNA]</scope>
</reference>
<evidence type="ECO:0000313" key="1">
    <source>
        <dbReference type="EMBL" id="OHA66768.1"/>
    </source>
</evidence>
<dbReference type="NCBIfam" id="TIGR02532">
    <property type="entry name" value="IV_pilin_GFxxxE"/>
    <property type="match status" value="1"/>
</dbReference>
<evidence type="ECO:0000313" key="2">
    <source>
        <dbReference type="Proteomes" id="UP000176901"/>
    </source>
</evidence>
<sequence length="171" mass="18474">MKGFTIPELLVSVFIITLMTAITVSSWRGGEATLALDRAAHKLAQDMRKAMELAQRAQPFDCTVGSGSISGYGIYVSRSDPASYILYVECNGNEIYNPGPDAQFQEVFLENKIEISSAAPNSFSVFFAPPVPTITIQPGPLNQAQVTLSVVGDPSRFKIVTITNKGVIDID</sequence>
<accession>A0A1G2R2F8</accession>
<dbReference type="EMBL" id="MHTW01000025">
    <property type="protein sequence ID" value="OHA66768.1"/>
    <property type="molecule type" value="Genomic_DNA"/>
</dbReference>
<dbReference type="AlphaFoldDB" id="A0A1G2R2F8"/>